<proteinExistence type="predicted"/>
<accession>A0A6C0BTK4</accession>
<evidence type="ECO:0000256" key="1">
    <source>
        <dbReference type="SAM" id="MobiDB-lite"/>
    </source>
</evidence>
<feature type="compositionally biased region" description="Polar residues" evidence="1">
    <location>
        <begin position="159"/>
        <end position="169"/>
    </location>
</feature>
<organism evidence="2">
    <name type="scientific">viral metagenome</name>
    <dbReference type="NCBI Taxonomy" id="1070528"/>
    <lineage>
        <taxon>unclassified sequences</taxon>
        <taxon>metagenomes</taxon>
        <taxon>organismal metagenomes</taxon>
    </lineage>
</organism>
<sequence>MGNSSLYGKIKPKLHTLVDVIAAKYITTQTFDDMKNISTPGYCDKMIVLTTSAISSNLHNKEIQYVSDRISGKRPTMRKENVIVMDPSRMTNYDVMDRDKKMNMCKGIAAFYVKIAQVFAAIHTTVRPSSDRNIVDTNFYDTSYVSDMDTYGEREYTYSGQSTPIFNHPQSEDAINPDESNPGDAINPDESKPEDAINPDESKLEDAINPDESKPEDAINPDESKPEDAINPDESNPGDAINPDESNPGDAINPDESKLEDAINPDESKPGDAINPNESKPEQGYEPPLSSQIEKDPNGYIASPEEEQSSQSIINGGSIGDTELLSYAGICGARISDLEDMIYESTDYININEKFCRNGRNISLGDEPGIPELEILYYDVYDYDLGVFNAMSKEAEKQYQLDLERFYFEFTGLSNMPQSITKFGDIKLNQYDKECDYTSVYSKSYQVSGSNRLMVKYARHIKTMIDSSHKKQKALIDILKELFVQVETPHVSEYNISIHPSLTESKLNGIVKRTRSSIIELYSKCEHDYKKGIDLFKDVVNHVKDTAIPGQEDSINKSIIENAYIT</sequence>
<protein>
    <submittedName>
        <fullName evidence="2">Uncharacterized protein</fullName>
    </submittedName>
</protein>
<name>A0A6C0BTK4_9ZZZZ</name>
<reference evidence="2" key="1">
    <citation type="journal article" date="2020" name="Nature">
        <title>Giant virus diversity and host interactions through global metagenomics.</title>
        <authorList>
            <person name="Schulz F."/>
            <person name="Roux S."/>
            <person name="Paez-Espino D."/>
            <person name="Jungbluth S."/>
            <person name="Walsh D.A."/>
            <person name="Denef V.J."/>
            <person name="McMahon K.D."/>
            <person name="Konstantinidis K.T."/>
            <person name="Eloe-Fadrosh E.A."/>
            <person name="Kyrpides N.C."/>
            <person name="Woyke T."/>
        </authorList>
    </citation>
    <scope>NUCLEOTIDE SEQUENCE</scope>
    <source>
        <strain evidence="2">GVMAG-M-3300018416-45</strain>
    </source>
</reference>
<feature type="compositionally biased region" description="Basic and acidic residues" evidence="1">
    <location>
        <begin position="189"/>
        <end position="228"/>
    </location>
</feature>
<evidence type="ECO:0000313" key="2">
    <source>
        <dbReference type="EMBL" id="QHS94748.1"/>
    </source>
</evidence>
<dbReference type="AlphaFoldDB" id="A0A6C0BTK4"/>
<feature type="compositionally biased region" description="Basic and acidic residues" evidence="1">
    <location>
        <begin position="255"/>
        <end position="270"/>
    </location>
</feature>
<feature type="region of interest" description="Disordered" evidence="1">
    <location>
        <begin position="159"/>
        <end position="315"/>
    </location>
</feature>
<dbReference type="EMBL" id="MN739232">
    <property type="protein sequence ID" value="QHS94748.1"/>
    <property type="molecule type" value="Genomic_DNA"/>
</dbReference>